<name>A0A9P9G9P3_FUSRE</name>
<sequence length="63" mass="6841">MFQISAPGFSDVIPGLPVGLFCCDPRPRAREPHLFSQSLLPTKDQAKPPPAGIHPTFTKRSSP</sequence>
<comment type="caution">
    <text evidence="2">The sequence shown here is derived from an EMBL/GenBank/DDBJ whole genome shotgun (WGS) entry which is preliminary data.</text>
</comment>
<proteinExistence type="predicted"/>
<protein>
    <submittedName>
        <fullName evidence="2">Uncharacterized protein</fullName>
    </submittedName>
</protein>
<evidence type="ECO:0000256" key="1">
    <source>
        <dbReference type="SAM" id="MobiDB-lite"/>
    </source>
</evidence>
<feature type="non-terminal residue" evidence="2">
    <location>
        <position position="63"/>
    </location>
</feature>
<dbReference type="AlphaFoldDB" id="A0A9P9G9P3"/>
<evidence type="ECO:0000313" key="3">
    <source>
        <dbReference type="Proteomes" id="UP000720189"/>
    </source>
</evidence>
<keyword evidence="3" id="KW-1185">Reference proteome</keyword>
<organism evidence="2 3">
    <name type="scientific">Fusarium redolens</name>
    <dbReference type="NCBI Taxonomy" id="48865"/>
    <lineage>
        <taxon>Eukaryota</taxon>
        <taxon>Fungi</taxon>
        <taxon>Dikarya</taxon>
        <taxon>Ascomycota</taxon>
        <taxon>Pezizomycotina</taxon>
        <taxon>Sordariomycetes</taxon>
        <taxon>Hypocreomycetidae</taxon>
        <taxon>Hypocreales</taxon>
        <taxon>Nectriaceae</taxon>
        <taxon>Fusarium</taxon>
        <taxon>Fusarium redolens species complex</taxon>
    </lineage>
</organism>
<dbReference type="OrthoDB" id="10476869at2759"/>
<evidence type="ECO:0000313" key="2">
    <source>
        <dbReference type="EMBL" id="KAH7233844.1"/>
    </source>
</evidence>
<dbReference type="RefSeq" id="XP_046044189.1">
    <property type="nucleotide sequence ID" value="XM_046193948.1"/>
</dbReference>
<feature type="region of interest" description="Disordered" evidence="1">
    <location>
        <begin position="33"/>
        <end position="63"/>
    </location>
</feature>
<dbReference type="GeneID" id="70223902"/>
<accession>A0A9P9G9P3</accession>
<dbReference type="EMBL" id="JAGMUX010000018">
    <property type="protein sequence ID" value="KAH7233844.1"/>
    <property type="molecule type" value="Genomic_DNA"/>
</dbReference>
<reference evidence="2" key="1">
    <citation type="journal article" date="2021" name="Nat. Commun.">
        <title>Genetic determinants of endophytism in the Arabidopsis root mycobiome.</title>
        <authorList>
            <person name="Mesny F."/>
            <person name="Miyauchi S."/>
            <person name="Thiergart T."/>
            <person name="Pickel B."/>
            <person name="Atanasova L."/>
            <person name="Karlsson M."/>
            <person name="Huettel B."/>
            <person name="Barry K.W."/>
            <person name="Haridas S."/>
            <person name="Chen C."/>
            <person name="Bauer D."/>
            <person name="Andreopoulos W."/>
            <person name="Pangilinan J."/>
            <person name="LaButti K."/>
            <person name="Riley R."/>
            <person name="Lipzen A."/>
            <person name="Clum A."/>
            <person name="Drula E."/>
            <person name="Henrissat B."/>
            <person name="Kohler A."/>
            <person name="Grigoriev I.V."/>
            <person name="Martin F.M."/>
            <person name="Hacquard S."/>
        </authorList>
    </citation>
    <scope>NUCLEOTIDE SEQUENCE</scope>
    <source>
        <strain evidence="2">MPI-CAGE-AT-0023</strain>
    </source>
</reference>
<gene>
    <name evidence="2" type="ORF">BKA55DRAFT_580333</name>
</gene>
<dbReference type="Proteomes" id="UP000720189">
    <property type="component" value="Unassembled WGS sequence"/>
</dbReference>